<dbReference type="Proteomes" id="UP000544090">
    <property type="component" value="Unassembled WGS sequence"/>
</dbReference>
<dbReference type="InterPro" id="IPR002525">
    <property type="entry name" value="Transp_IS110-like_N"/>
</dbReference>
<evidence type="ECO:0000313" key="4">
    <source>
        <dbReference type="Proteomes" id="UP000544090"/>
    </source>
</evidence>
<dbReference type="RefSeq" id="WP_168487865.1">
    <property type="nucleotide sequence ID" value="NZ_JAAZSQ010000018.1"/>
</dbReference>
<dbReference type="PANTHER" id="PTHR33055:SF3">
    <property type="entry name" value="PUTATIVE TRANSPOSASE FOR IS117-RELATED"/>
    <property type="match status" value="1"/>
</dbReference>
<evidence type="ECO:0000313" key="3">
    <source>
        <dbReference type="EMBL" id="NKX55953.1"/>
    </source>
</evidence>
<dbReference type="GO" id="GO:0003677">
    <property type="term" value="F:DNA binding"/>
    <property type="evidence" value="ECO:0007669"/>
    <property type="project" value="InterPro"/>
</dbReference>
<dbReference type="InterPro" id="IPR003346">
    <property type="entry name" value="Transposase_20"/>
</dbReference>
<dbReference type="GO" id="GO:0004803">
    <property type="term" value="F:transposase activity"/>
    <property type="evidence" value="ECO:0007669"/>
    <property type="project" value="InterPro"/>
</dbReference>
<feature type="domain" description="Transposase IS116/IS110/IS902 C-terminal" evidence="2">
    <location>
        <begin position="277"/>
        <end position="359"/>
    </location>
</feature>
<dbReference type="InterPro" id="IPR047650">
    <property type="entry name" value="Transpos_IS110"/>
</dbReference>
<dbReference type="Pfam" id="PF02371">
    <property type="entry name" value="Transposase_20"/>
    <property type="match status" value="1"/>
</dbReference>
<protein>
    <submittedName>
        <fullName evidence="3">IS110 family transposase</fullName>
    </submittedName>
</protein>
<keyword evidence="4" id="KW-1185">Reference proteome</keyword>
<organism evidence="3 4">
    <name type="scientific">Arthrobacter mobilis</name>
    <dbReference type="NCBI Taxonomy" id="2724944"/>
    <lineage>
        <taxon>Bacteria</taxon>
        <taxon>Bacillati</taxon>
        <taxon>Actinomycetota</taxon>
        <taxon>Actinomycetes</taxon>
        <taxon>Micrococcales</taxon>
        <taxon>Micrococcaceae</taxon>
        <taxon>Arthrobacter</taxon>
    </lineage>
</organism>
<name>A0A7X6HGX2_9MICC</name>
<dbReference type="GO" id="GO:0006313">
    <property type="term" value="P:DNA transposition"/>
    <property type="evidence" value="ECO:0007669"/>
    <property type="project" value="InterPro"/>
</dbReference>
<evidence type="ECO:0000259" key="1">
    <source>
        <dbReference type="Pfam" id="PF01548"/>
    </source>
</evidence>
<feature type="domain" description="Transposase IS110-like N-terminal" evidence="1">
    <location>
        <begin position="4"/>
        <end position="163"/>
    </location>
</feature>
<evidence type="ECO:0000259" key="2">
    <source>
        <dbReference type="Pfam" id="PF02371"/>
    </source>
</evidence>
<dbReference type="EMBL" id="JAAZSQ010000018">
    <property type="protein sequence ID" value="NKX55953.1"/>
    <property type="molecule type" value="Genomic_DNA"/>
</dbReference>
<dbReference type="NCBIfam" id="NF033542">
    <property type="entry name" value="transpos_IS110"/>
    <property type="match status" value="1"/>
</dbReference>
<gene>
    <name evidence="3" type="ORF">HGG74_15690</name>
</gene>
<dbReference type="PANTHER" id="PTHR33055">
    <property type="entry name" value="TRANSPOSASE FOR INSERTION SEQUENCE ELEMENT IS1111A"/>
    <property type="match status" value="1"/>
</dbReference>
<comment type="caution">
    <text evidence="3">The sequence shown here is derived from an EMBL/GenBank/DDBJ whole genome shotgun (WGS) entry which is preliminary data.</text>
</comment>
<sequence length="411" mass="44922">MLFIGDDWAEDHHDIALVDEEGRLLVQRRLPEGIQGIEDLHELVADPLDEQDGPDQVMVGIETDQGPWVAALLAAGYTVFAVNPLQAARYRDRLGTSGAKSDKGDALVLAELVRTDRRHHRPITADSDTAEEVKVLARSHQSLIWARQRQVNVLRSNLREYYPAALAAFGNSLADRDAVAVLAAAPGPEAARKLTPARVQTLLRKAGRRRYLESRTEEIITALRSGQLGARAGIEAAYTATTKALIAVIAELNIQIQALQGQVEECFGRHPDAEIYLSQPGLGAVLGARVLAEFGDDPHRYADARARKNYSGMSPITRASGKKRVVLARYARNRRLSDALYGQAFAALNASPGARAYYAARRSRGATHHQALRALGNRLVGILHGCLRHHTLYDENTAWPAAQKEDIPAAA</sequence>
<dbReference type="AlphaFoldDB" id="A0A7X6HGX2"/>
<accession>A0A7X6HGX2</accession>
<proteinExistence type="predicted"/>
<reference evidence="3 4" key="1">
    <citation type="submission" date="2020-04" db="EMBL/GenBank/DDBJ databases">
        <title>Arthrobacter sp. nov.</title>
        <authorList>
            <person name="Liu S."/>
        </authorList>
    </citation>
    <scope>NUCLEOTIDE SEQUENCE [LARGE SCALE GENOMIC DNA]</scope>
    <source>
        <strain evidence="3 4">E918</strain>
    </source>
</reference>
<dbReference type="Pfam" id="PF01548">
    <property type="entry name" value="DEDD_Tnp_IS110"/>
    <property type="match status" value="1"/>
</dbReference>